<comment type="caution">
    <text evidence="3">The sequence shown here is derived from an EMBL/GenBank/DDBJ whole genome shotgun (WGS) entry which is preliminary data.</text>
</comment>
<accession>J9F3E9</accession>
<evidence type="ECO:0000256" key="1">
    <source>
        <dbReference type="SAM" id="MobiDB-lite"/>
    </source>
</evidence>
<keyword evidence="3" id="KW-0966">Cell projection</keyword>
<keyword evidence="3" id="KW-0282">Flagellum</keyword>
<gene>
    <name evidence="3" type="ORF">EVA_22472</name>
</gene>
<dbReference type="EMBL" id="AMCI01009487">
    <property type="protein sequence ID" value="EJW89421.1"/>
    <property type="molecule type" value="Genomic_DNA"/>
</dbReference>
<feature type="region of interest" description="Disordered" evidence="1">
    <location>
        <begin position="1"/>
        <end position="29"/>
    </location>
</feature>
<feature type="non-terminal residue" evidence="3">
    <location>
        <position position="1"/>
    </location>
</feature>
<protein>
    <submittedName>
        <fullName evidence="3">Flagellar motor protein MotB</fullName>
    </submittedName>
</protein>
<name>J9F3E9_9ZZZZ</name>
<evidence type="ECO:0000313" key="3">
    <source>
        <dbReference type="EMBL" id="EJW89421.1"/>
    </source>
</evidence>
<sequence length="60" mass="6876">YHVNPLQIQPSGRGEYMPVDDNDTAEGRSKNRRTEIIMAPKLDKLFQMLQGSDEQTLVEN</sequence>
<dbReference type="Gene3D" id="3.30.1330.60">
    <property type="entry name" value="OmpA-like domain"/>
    <property type="match status" value="1"/>
</dbReference>
<organism evidence="3">
    <name type="scientific">gut metagenome</name>
    <dbReference type="NCBI Taxonomy" id="749906"/>
    <lineage>
        <taxon>unclassified sequences</taxon>
        <taxon>metagenomes</taxon>
        <taxon>organismal metagenomes</taxon>
    </lineage>
</organism>
<dbReference type="InterPro" id="IPR036737">
    <property type="entry name" value="OmpA-like_sf"/>
</dbReference>
<dbReference type="SUPFAM" id="SSF103088">
    <property type="entry name" value="OmpA-like"/>
    <property type="match status" value="1"/>
</dbReference>
<feature type="domain" description="OmpA-like" evidence="2">
    <location>
        <begin position="1"/>
        <end position="42"/>
    </location>
</feature>
<keyword evidence="3" id="KW-0969">Cilium</keyword>
<feature type="compositionally biased region" description="Polar residues" evidence="1">
    <location>
        <begin position="1"/>
        <end position="10"/>
    </location>
</feature>
<proteinExistence type="predicted"/>
<reference evidence="3" key="1">
    <citation type="journal article" date="2012" name="PLoS ONE">
        <title>Gene sets for utilization of primary and secondary nutrition supplies in the distal gut of endangered iberian lynx.</title>
        <authorList>
            <person name="Alcaide M."/>
            <person name="Messina E."/>
            <person name="Richter M."/>
            <person name="Bargiela R."/>
            <person name="Peplies J."/>
            <person name="Huws S.A."/>
            <person name="Newbold C.J."/>
            <person name="Golyshin P.N."/>
            <person name="Simon M.A."/>
            <person name="Lopez G."/>
            <person name="Yakimov M.M."/>
            <person name="Ferrer M."/>
        </authorList>
    </citation>
    <scope>NUCLEOTIDE SEQUENCE</scope>
</reference>
<dbReference type="AlphaFoldDB" id="J9F3E9"/>
<dbReference type="PROSITE" id="PS51123">
    <property type="entry name" value="OMPA_2"/>
    <property type="match status" value="1"/>
</dbReference>
<dbReference type="InterPro" id="IPR006665">
    <property type="entry name" value="OmpA-like"/>
</dbReference>
<evidence type="ECO:0000259" key="2">
    <source>
        <dbReference type="PROSITE" id="PS51123"/>
    </source>
</evidence>